<dbReference type="InterPro" id="IPR004252">
    <property type="entry name" value="Probable_transposase_24"/>
</dbReference>
<comment type="caution">
    <text evidence="2">The sequence shown here is derived from an EMBL/GenBank/DDBJ whole genome shotgun (WGS) entry which is preliminary data.</text>
</comment>
<evidence type="ECO:0000313" key="2">
    <source>
        <dbReference type="EMBL" id="KAK9999804.1"/>
    </source>
</evidence>
<gene>
    <name evidence="2" type="ORF">SO802_019407</name>
</gene>
<keyword evidence="3" id="KW-1185">Reference proteome</keyword>
<proteinExistence type="predicted"/>
<reference evidence="2 3" key="1">
    <citation type="submission" date="2024-01" db="EMBL/GenBank/DDBJ databases">
        <title>A telomere-to-telomere, gap-free genome of sweet tea (Lithocarpus litseifolius).</title>
        <authorList>
            <person name="Zhou J."/>
        </authorList>
    </citation>
    <scope>NUCLEOTIDE SEQUENCE [LARGE SCALE GENOMIC DNA]</scope>
    <source>
        <strain evidence="2">Zhou-2022a</strain>
        <tissue evidence="2">Leaf</tissue>
    </source>
</reference>
<name>A0AAW2CNN6_9ROSI</name>
<dbReference type="AlphaFoldDB" id="A0AAW2CNN6"/>
<evidence type="ECO:0000313" key="3">
    <source>
        <dbReference type="Proteomes" id="UP001459277"/>
    </source>
</evidence>
<feature type="region of interest" description="Disordered" evidence="1">
    <location>
        <begin position="390"/>
        <end position="422"/>
    </location>
</feature>
<feature type="compositionally biased region" description="Polar residues" evidence="1">
    <location>
        <begin position="31"/>
        <end position="46"/>
    </location>
</feature>
<dbReference type="PANTHER" id="PTHR33144">
    <property type="entry name" value="OS10G0409366 PROTEIN-RELATED"/>
    <property type="match status" value="1"/>
</dbReference>
<feature type="compositionally biased region" description="Low complexity" evidence="1">
    <location>
        <begin position="15"/>
        <end position="25"/>
    </location>
</feature>
<protein>
    <recommendedName>
        <fullName evidence="4">Transposase, Ptta/En/Spm, plant</fullName>
    </recommendedName>
</protein>
<accession>A0AAW2CNN6</accession>
<feature type="region of interest" description="Disordered" evidence="1">
    <location>
        <begin position="1"/>
        <end position="46"/>
    </location>
</feature>
<sequence>MKLRSRVIRDVSVRPSQQSPSQQASTDNTDHGSQQEVGQSSIVNSSDAPNAVVPLVERVTRGPSKYSYIWNLPENQKIELPLTSNSQPVKKVGRHFTGWLGTIARKPQMCPIKYENWTRMPNEFKEEIWNLVQSKWCLPEEPARLEAMKLMTLSTVAACWRNYKSRLKKKYFLGSGNRAQVPPNVNPEDYEAIVQHWNLPKTKDLALKNKNIRSKQKNLHTGGSKNFASYSEEMVTTLGHPVERAELYLKLHLRKDGAPVNPEAESNIEKINELMSEPLNRLQSTDLTGSIAWAPDDIYSQVFGNERNGRVRGVGFGPTPSGRTVKNIAAIAQIRSQGRDAEVTKLKSQVALLTEKLTRYDNLEERMTQMASMMQLMQNHFSEVSRGGFALDQQSPTSRRSQASSHQETSFSRKLCEKEEFT</sequence>
<dbReference type="EMBL" id="JAZDWU010000006">
    <property type="protein sequence ID" value="KAK9999804.1"/>
    <property type="molecule type" value="Genomic_DNA"/>
</dbReference>
<dbReference type="PANTHER" id="PTHR33144:SF25">
    <property type="entry name" value="DUF4216 DOMAIN-CONTAINING PROTEIN"/>
    <property type="match status" value="1"/>
</dbReference>
<dbReference type="Pfam" id="PF03004">
    <property type="entry name" value="Transposase_24"/>
    <property type="match status" value="1"/>
</dbReference>
<feature type="compositionally biased region" description="Polar residues" evidence="1">
    <location>
        <begin position="392"/>
        <end position="412"/>
    </location>
</feature>
<organism evidence="2 3">
    <name type="scientific">Lithocarpus litseifolius</name>
    <dbReference type="NCBI Taxonomy" id="425828"/>
    <lineage>
        <taxon>Eukaryota</taxon>
        <taxon>Viridiplantae</taxon>
        <taxon>Streptophyta</taxon>
        <taxon>Embryophyta</taxon>
        <taxon>Tracheophyta</taxon>
        <taxon>Spermatophyta</taxon>
        <taxon>Magnoliopsida</taxon>
        <taxon>eudicotyledons</taxon>
        <taxon>Gunneridae</taxon>
        <taxon>Pentapetalae</taxon>
        <taxon>rosids</taxon>
        <taxon>fabids</taxon>
        <taxon>Fagales</taxon>
        <taxon>Fagaceae</taxon>
        <taxon>Lithocarpus</taxon>
    </lineage>
</organism>
<dbReference type="Proteomes" id="UP001459277">
    <property type="component" value="Unassembled WGS sequence"/>
</dbReference>
<evidence type="ECO:0000256" key="1">
    <source>
        <dbReference type="SAM" id="MobiDB-lite"/>
    </source>
</evidence>
<evidence type="ECO:0008006" key="4">
    <source>
        <dbReference type="Google" id="ProtNLM"/>
    </source>
</evidence>